<dbReference type="PANTHER" id="PTHR16779:SF1">
    <property type="entry name" value="BETA-1,4-MANNOSYLTRANSFERASE EGH"/>
    <property type="match status" value="1"/>
</dbReference>
<comment type="similarity">
    <text evidence="1">Belongs to the glycosyltransferase 32 family.</text>
</comment>
<dbReference type="SUPFAM" id="SSF53448">
    <property type="entry name" value="Nucleotide-diphospho-sugar transferases"/>
    <property type="match status" value="2"/>
</dbReference>
<dbReference type="EMBL" id="KN847322">
    <property type="protein sequence ID" value="KIW50617.1"/>
    <property type="molecule type" value="Genomic_DNA"/>
</dbReference>
<dbReference type="GO" id="GO:0005737">
    <property type="term" value="C:cytoplasm"/>
    <property type="evidence" value="ECO:0007669"/>
    <property type="project" value="TreeGrafter"/>
</dbReference>
<evidence type="ECO:0000259" key="2">
    <source>
        <dbReference type="Pfam" id="PF13632"/>
    </source>
</evidence>
<dbReference type="Gene3D" id="3.90.550.10">
    <property type="entry name" value="Spore Coat Polysaccharide Biosynthesis Protein SpsA, Chain A"/>
    <property type="match status" value="1"/>
</dbReference>
<dbReference type="InterPro" id="IPR027389">
    <property type="entry name" value="B_mannosylTrfase_Bre-3/Egh"/>
</dbReference>
<dbReference type="PANTHER" id="PTHR16779">
    <property type="entry name" value="BETA-1,4-MANNOSYLTRANSFERASE EGH"/>
    <property type="match status" value="1"/>
</dbReference>
<protein>
    <recommendedName>
        <fullName evidence="2">Glycosyltransferase 2-like domain-containing protein</fullName>
    </recommendedName>
</protein>
<dbReference type="InterPro" id="IPR007577">
    <property type="entry name" value="GlycoTrfase_DXD_sugar-bd_CS"/>
</dbReference>
<dbReference type="OrthoDB" id="5819582at2759"/>
<dbReference type="Proteomes" id="UP000054342">
    <property type="component" value="Unassembled WGS sequence"/>
</dbReference>
<sequence length="578" mass="66405">MVTRGRNIEAINRTARALPELEVIYSHLEFHIVTEEDSISRLQHLKSLAQLHSVPLEFAPRKAKYKARALEWFRQMQAFTPQDWILHIDEETMLDEFAIRSCLEKIETDSEASIAQGVILYNAHHYWKNILTTYADCVRTLDDFGRYQFQFNHARRPVFGMHGAFLLINGEVENKVTWETDNLTEDYWFALQADRLGFRFGWIPAIVREQSPSSLWDFWQQRRRWASGILTVNAHLAVAFVTLWAWQSLEVVLWLSILFVDWPSRIPNWLWFAAFAENSVSLTATGLSLALQRYSFICIHLVFTMLSQSAALPRKIWQLWLQQDHGPDLATVKDQHTHLISTWKTHNPGWTHHILDNDLAEELVTKEFQLHPDILRAWSMAPIPILQADLLRYLVLYIEGGVYTDLDTECMKGVEEWNINCGGPEGDFELLLGVEYDNVDGQRLPLFPDDIQFATWTIAAKPRSQLLWSVIREIADNLNSLTEEGIERSSLTATLVMELTGPRAFTHALLRTLSEKTGRVVGHADFTLLKKPTVIGGLGVLPVTAFACEQPHSNAGKWTHPDVLVIHKYHHSWGGQIE</sequence>
<reference evidence="3 4" key="1">
    <citation type="submission" date="2015-01" db="EMBL/GenBank/DDBJ databases">
        <title>The Genome Sequence of Exophiala xenobiotica CBS118157.</title>
        <authorList>
            <consortium name="The Broad Institute Genomics Platform"/>
            <person name="Cuomo C."/>
            <person name="de Hoog S."/>
            <person name="Gorbushina A."/>
            <person name="Stielow B."/>
            <person name="Teixiera M."/>
            <person name="Abouelleil A."/>
            <person name="Chapman S.B."/>
            <person name="Priest M."/>
            <person name="Young S.K."/>
            <person name="Wortman J."/>
            <person name="Nusbaum C."/>
            <person name="Birren B."/>
        </authorList>
    </citation>
    <scope>NUCLEOTIDE SEQUENCE [LARGE SCALE GENOMIC DNA]</scope>
    <source>
        <strain evidence="3 4">CBS 118157</strain>
    </source>
</reference>
<dbReference type="InterPro" id="IPR029044">
    <property type="entry name" value="Nucleotide-diphossugar_trans"/>
</dbReference>
<evidence type="ECO:0000256" key="1">
    <source>
        <dbReference type="ARBA" id="ARBA00009003"/>
    </source>
</evidence>
<dbReference type="RefSeq" id="XP_013311201.1">
    <property type="nucleotide sequence ID" value="XM_013455747.1"/>
</dbReference>
<keyword evidence="4" id="KW-1185">Reference proteome</keyword>
<feature type="domain" description="Glycosyltransferase 2-like" evidence="2">
    <location>
        <begin position="84"/>
        <end position="276"/>
    </location>
</feature>
<accession>A0A0D2CLA0</accession>
<dbReference type="STRING" id="348802.A0A0D2CLA0"/>
<dbReference type="Pfam" id="PF13632">
    <property type="entry name" value="Glyco_trans_2_3"/>
    <property type="match status" value="1"/>
</dbReference>
<dbReference type="GO" id="GO:0019187">
    <property type="term" value="F:beta-1,4-mannosyltransferase activity"/>
    <property type="evidence" value="ECO:0007669"/>
    <property type="project" value="InterPro"/>
</dbReference>
<evidence type="ECO:0000313" key="4">
    <source>
        <dbReference type="Proteomes" id="UP000054342"/>
    </source>
</evidence>
<name>A0A0D2CLA0_9EURO</name>
<evidence type="ECO:0000313" key="3">
    <source>
        <dbReference type="EMBL" id="KIW50617.1"/>
    </source>
</evidence>
<dbReference type="Gene3D" id="3.90.550.20">
    <property type="match status" value="1"/>
</dbReference>
<dbReference type="HOGENOM" id="CLU_471748_0_0_1"/>
<dbReference type="GeneID" id="25331316"/>
<proteinExistence type="inferred from homology"/>
<organism evidence="3 4">
    <name type="scientific">Exophiala xenobiotica</name>
    <dbReference type="NCBI Taxonomy" id="348802"/>
    <lineage>
        <taxon>Eukaryota</taxon>
        <taxon>Fungi</taxon>
        <taxon>Dikarya</taxon>
        <taxon>Ascomycota</taxon>
        <taxon>Pezizomycotina</taxon>
        <taxon>Eurotiomycetes</taxon>
        <taxon>Chaetothyriomycetidae</taxon>
        <taxon>Chaetothyriales</taxon>
        <taxon>Herpotrichiellaceae</taxon>
        <taxon>Exophiala</taxon>
    </lineage>
</organism>
<dbReference type="InterPro" id="IPR001173">
    <property type="entry name" value="Glyco_trans_2-like"/>
</dbReference>
<dbReference type="Pfam" id="PF04488">
    <property type="entry name" value="Gly_transf_sug"/>
    <property type="match status" value="1"/>
</dbReference>
<gene>
    <name evidence="3" type="ORF">PV05_09408</name>
</gene>
<dbReference type="GO" id="GO:1901135">
    <property type="term" value="P:carbohydrate derivative metabolic process"/>
    <property type="evidence" value="ECO:0007669"/>
    <property type="project" value="UniProtKB-ARBA"/>
</dbReference>
<dbReference type="AlphaFoldDB" id="A0A0D2CLA0"/>